<dbReference type="Gene3D" id="3.40.640.10">
    <property type="entry name" value="Type I PLP-dependent aspartate aminotransferase-like (Major domain)"/>
    <property type="match status" value="1"/>
</dbReference>
<evidence type="ECO:0000313" key="12">
    <source>
        <dbReference type="EMBL" id="OGY52153.1"/>
    </source>
</evidence>
<dbReference type="EMBL" id="MHIM01000024">
    <property type="protein sequence ID" value="OGY52153.1"/>
    <property type="molecule type" value="Genomic_DNA"/>
</dbReference>
<dbReference type="PROSITE" id="PS00096">
    <property type="entry name" value="SHMT"/>
    <property type="match status" value="1"/>
</dbReference>
<comment type="caution">
    <text evidence="9">Lacks conserved residue(s) required for the propagation of feature annotation.</text>
</comment>
<evidence type="ECO:0000256" key="9">
    <source>
        <dbReference type="HAMAP-Rule" id="MF_00051"/>
    </source>
</evidence>
<evidence type="ECO:0000256" key="6">
    <source>
        <dbReference type="ARBA" id="ARBA00022563"/>
    </source>
</evidence>
<dbReference type="UniPathway" id="UPA00288">
    <property type="reaction ID" value="UER01023"/>
</dbReference>
<evidence type="ECO:0000256" key="3">
    <source>
        <dbReference type="ARBA" id="ARBA00006376"/>
    </source>
</evidence>
<keyword evidence="12" id="KW-0489">Methyltransferase</keyword>
<evidence type="ECO:0000259" key="11">
    <source>
        <dbReference type="Pfam" id="PF00464"/>
    </source>
</evidence>
<keyword evidence="7 9" id="KW-0808">Transferase</keyword>
<evidence type="ECO:0000256" key="10">
    <source>
        <dbReference type="PIRSR" id="PIRSR000412-50"/>
    </source>
</evidence>
<dbReference type="FunFam" id="3.40.640.10:FF:000001">
    <property type="entry name" value="Serine hydroxymethyltransferase"/>
    <property type="match status" value="1"/>
</dbReference>
<evidence type="ECO:0000256" key="4">
    <source>
        <dbReference type="ARBA" id="ARBA00011738"/>
    </source>
</evidence>
<evidence type="ECO:0000256" key="5">
    <source>
        <dbReference type="ARBA" id="ARBA00022490"/>
    </source>
</evidence>
<dbReference type="InterPro" id="IPR015424">
    <property type="entry name" value="PyrdxlP-dep_Trfase"/>
</dbReference>
<comment type="catalytic activity">
    <reaction evidence="9">
        <text>(6R)-5,10-methylene-5,6,7,8-tetrahydrofolate + glycine + H2O = (6S)-5,6,7,8-tetrahydrofolate + L-serine</text>
        <dbReference type="Rhea" id="RHEA:15481"/>
        <dbReference type="ChEBI" id="CHEBI:15377"/>
        <dbReference type="ChEBI" id="CHEBI:15636"/>
        <dbReference type="ChEBI" id="CHEBI:33384"/>
        <dbReference type="ChEBI" id="CHEBI:57305"/>
        <dbReference type="ChEBI" id="CHEBI:57453"/>
        <dbReference type="EC" id="2.1.2.1"/>
    </reaction>
</comment>
<feature type="modified residue" description="N6-(pyridoxal phosphate)lysine" evidence="9 10">
    <location>
        <position position="230"/>
    </location>
</feature>
<organism evidence="12 13">
    <name type="scientific">Candidatus Buchananbacteria bacterium RIFCSPLOWO2_01_FULL_39_33</name>
    <dbReference type="NCBI Taxonomy" id="1797543"/>
    <lineage>
        <taxon>Bacteria</taxon>
        <taxon>Candidatus Buchananiibacteriota</taxon>
    </lineage>
</organism>
<feature type="domain" description="Serine hydroxymethyltransferase-like" evidence="11">
    <location>
        <begin position="11"/>
        <end position="384"/>
    </location>
</feature>
<sequence>MSPKAKLFNGVKKLIQQEITRQQQGLVMIASENYASPDVLEAIGTPLSNKYSEGYPGKRYYTGNEFIDKIENIAKEAALKMFKLSADKWQANVQPHSGSSANLAVYLGLLKPGDKILALDLGAGGHLTHGSKVNFSGRLFEFSHYSVDPKTHKFDYQEILRIAKREKPKMIVSGATAYTQQINFKKFSQIAKSVGAYHLADISHVAGLIIAGAHPSPFPEADVVTTTTHKTLRGPRGAIIICKKELAKNIDKAIFPGLQGGPLENIIAGKAIAFIEAQTSQFKKDQIQTVKNAQVLAETLKSNGLKLIADSTENHLILIDCRNLNISGKVGAEVLAEAGIYTNANMIPYDPAMPLNPSGIRIGTPALTTRGLKDKEMKIIGKWIADILKNPNNKKLKSKIKKDVFKLTKRFPVYQNFKL</sequence>
<keyword evidence="9" id="KW-0028">Amino-acid biosynthesis</keyword>
<name>A0A1G1YII4_9BACT</name>
<dbReference type="AlphaFoldDB" id="A0A1G1YII4"/>
<dbReference type="CDD" id="cd00378">
    <property type="entry name" value="SHMT"/>
    <property type="match status" value="1"/>
</dbReference>
<dbReference type="Proteomes" id="UP000177376">
    <property type="component" value="Unassembled WGS sequence"/>
</dbReference>
<dbReference type="UniPathway" id="UPA00193"/>
<dbReference type="InterPro" id="IPR001085">
    <property type="entry name" value="Ser_HO-MeTrfase"/>
</dbReference>
<comment type="function">
    <text evidence="9">Catalyzes the reversible interconversion of serine and glycine with tetrahydrofolate (THF) serving as the one-carbon carrier. This reaction serves as the major source of one-carbon groups required for the biosynthesis of purines, thymidylate, methionine, and other important biomolecules. Also exhibits THF-independent aldolase activity toward beta-hydroxyamino acids, producing glycine and aldehydes, via a retro-aldol mechanism.</text>
</comment>
<dbReference type="InterPro" id="IPR039429">
    <property type="entry name" value="SHMT-like_dom"/>
</dbReference>
<comment type="caution">
    <text evidence="12">The sequence shown here is derived from an EMBL/GenBank/DDBJ whole genome shotgun (WGS) entry which is preliminary data.</text>
</comment>
<evidence type="ECO:0000256" key="1">
    <source>
        <dbReference type="ARBA" id="ARBA00001933"/>
    </source>
</evidence>
<dbReference type="InterPro" id="IPR015422">
    <property type="entry name" value="PyrdxlP-dep_Trfase_small"/>
</dbReference>
<gene>
    <name evidence="9" type="primary">glyA</name>
    <name evidence="12" type="ORF">A3A02_00905</name>
</gene>
<dbReference type="GO" id="GO:0030170">
    <property type="term" value="F:pyridoxal phosphate binding"/>
    <property type="evidence" value="ECO:0007669"/>
    <property type="project" value="UniProtKB-UniRule"/>
</dbReference>
<comment type="pathway">
    <text evidence="9">Amino-acid biosynthesis; glycine biosynthesis; glycine from L-serine: step 1/1.</text>
</comment>
<reference evidence="12 13" key="1">
    <citation type="journal article" date="2016" name="Nat. Commun.">
        <title>Thousands of microbial genomes shed light on interconnected biogeochemical processes in an aquifer system.</title>
        <authorList>
            <person name="Anantharaman K."/>
            <person name="Brown C.T."/>
            <person name="Hug L.A."/>
            <person name="Sharon I."/>
            <person name="Castelle C.J."/>
            <person name="Probst A.J."/>
            <person name="Thomas B.C."/>
            <person name="Singh A."/>
            <person name="Wilkins M.J."/>
            <person name="Karaoz U."/>
            <person name="Brodie E.L."/>
            <person name="Williams K.H."/>
            <person name="Hubbard S.S."/>
            <person name="Banfield J.F."/>
        </authorList>
    </citation>
    <scope>NUCLEOTIDE SEQUENCE [LARGE SCALE GENOMIC DNA]</scope>
</reference>
<accession>A0A1G1YII4</accession>
<dbReference type="Gene3D" id="3.90.1150.10">
    <property type="entry name" value="Aspartate Aminotransferase, domain 1"/>
    <property type="match status" value="1"/>
</dbReference>
<dbReference type="EC" id="2.1.2.1" evidence="9"/>
<dbReference type="GO" id="GO:0004372">
    <property type="term" value="F:glycine hydroxymethyltransferase activity"/>
    <property type="evidence" value="ECO:0007669"/>
    <property type="project" value="UniProtKB-UniRule"/>
</dbReference>
<keyword evidence="5 9" id="KW-0963">Cytoplasm</keyword>
<comment type="cofactor">
    <cofactor evidence="1 9 10">
        <name>pyridoxal 5'-phosphate</name>
        <dbReference type="ChEBI" id="CHEBI:597326"/>
    </cofactor>
</comment>
<dbReference type="GO" id="GO:0005829">
    <property type="term" value="C:cytosol"/>
    <property type="evidence" value="ECO:0007669"/>
    <property type="project" value="TreeGrafter"/>
</dbReference>
<dbReference type="InterPro" id="IPR049943">
    <property type="entry name" value="Ser_HO-MeTrfase-like"/>
</dbReference>
<evidence type="ECO:0000256" key="8">
    <source>
        <dbReference type="ARBA" id="ARBA00022898"/>
    </source>
</evidence>
<keyword evidence="8 9" id="KW-0663">Pyridoxal phosphate</keyword>
<dbReference type="InterPro" id="IPR019798">
    <property type="entry name" value="Ser_HO-MeTrfase_PLP_BS"/>
</dbReference>
<comment type="subunit">
    <text evidence="4 9">Homodimer.</text>
</comment>
<dbReference type="PANTHER" id="PTHR11680:SF35">
    <property type="entry name" value="SERINE HYDROXYMETHYLTRANSFERASE 1"/>
    <property type="match status" value="1"/>
</dbReference>
<feature type="binding site" evidence="9">
    <location>
        <begin position="125"/>
        <end position="127"/>
    </location>
    <ligand>
        <name>(6S)-5,6,7,8-tetrahydrofolate</name>
        <dbReference type="ChEBI" id="CHEBI:57453"/>
    </ligand>
</feature>
<dbReference type="NCBIfam" id="NF000586">
    <property type="entry name" value="PRK00011.1"/>
    <property type="match status" value="1"/>
</dbReference>
<dbReference type="GO" id="GO:0035999">
    <property type="term" value="P:tetrahydrofolate interconversion"/>
    <property type="evidence" value="ECO:0007669"/>
    <property type="project" value="UniProtKB-UniRule"/>
</dbReference>
<evidence type="ECO:0000313" key="13">
    <source>
        <dbReference type="Proteomes" id="UP000177376"/>
    </source>
</evidence>
<keyword evidence="6 9" id="KW-0554">One-carbon metabolism</keyword>
<dbReference type="GO" id="GO:0019264">
    <property type="term" value="P:glycine biosynthetic process from serine"/>
    <property type="evidence" value="ECO:0007669"/>
    <property type="project" value="UniProtKB-UniRule"/>
</dbReference>
<feature type="binding site" evidence="9">
    <location>
        <position position="121"/>
    </location>
    <ligand>
        <name>(6S)-5,6,7,8-tetrahydrofolate</name>
        <dbReference type="ChEBI" id="CHEBI:57453"/>
    </ligand>
</feature>
<dbReference type="SUPFAM" id="SSF53383">
    <property type="entry name" value="PLP-dependent transferases"/>
    <property type="match status" value="1"/>
</dbReference>
<dbReference type="GO" id="GO:0032259">
    <property type="term" value="P:methylation"/>
    <property type="evidence" value="ECO:0007669"/>
    <property type="project" value="UniProtKB-KW"/>
</dbReference>
<dbReference type="PIRSF" id="PIRSF000412">
    <property type="entry name" value="SHMT"/>
    <property type="match status" value="1"/>
</dbReference>
<comment type="pathway">
    <text evidence="9">One-carbon metabolism; tetrahydrofolate interconversion.</text>
</comment>
<proteinExistence type="inferred from homology"/>
<comment type="similarity">
    <text evidence="3 9">Belongs to the SHMT family.</text>
</comment>
<dbReference type="PANTHER" id="PTHR11680">
    <property type="entry name" value="SERINE HYDROXYMETHYLTRANSFERASE"/>
    <property type="match status" value="1"/>
</dbReference>
<feature type="site" description="Plays an important role in substrate specificity" evidence="9">
    <location>
        <position position="229"/>
    </location>
</feature>
<dbReference type="GO" id="GO:0008168">
    <property type="term" value="F:methyltransferase activity"/>
    <property type="evidence" value="ECO:0007669"/>
    <property type="project" value="UniProtKB-KW"/>
</dbReference>
<dbReference type="HAMAP" id="MF_00051">
    <property type="entry name" value="SHMT"/>
    <property type="match status" value="1"/>
</dbReference>
<evidence type="ECO:0000256" key="7">
    <source>
        <dbReference type="ARBA" id="ARBA00022679"/>
    </source>
</evidence>
<comment type="subcellular location">
    <subcellularLocation>
        <location evidence="2 9">Cytoplasm</location>
    </subcellularLocation>
</comment>
<dbReference type="Pfam" id="PF00464">
    <property type="entry name" value="SHMT"/>
    <property type="match status" value="1"/>
</dbReference>
<evidence type="ECO:0000256" key="2">
    <source>
        <dbReference type="ARBA" id="ARBA00004496"/>
    </source>
</evidence>
<protein>
    <recommendedName>
        <fullName evidence="9">Serine hydroxymethyltransferase</fullName>
        <shortName evidence="9">SHMT</shortName>
        <shortName evidence="9">Serine methylase</shortName>
        <ecNumber evidence="9">2.1.2.1</ecNumber>
    </recommendedName>
</protein>
<dbReference type="InterPro" id="IPR015421">
    <property type="entry name" value="PyrdxlP-dep_Trfase_major"/>
</dbReference>